<dbReference type="GO" id="GO:0006357">
    <property type="term" value="P:regulation of transcription by RNA polymerase II"/>
    <property type="evidence" value="ECO:0007669"/>
    <property type="project" value="InterPro"/>
</dbReference>
<evidence type="ECO:0000256" key="1">
    <source>
        <dbReference type="ARBA" id="ARBA00004123"/>
    </source>
</evidence>
<dbReference type="InterPro" id="IPR055141">
    <property type="entry name" value="TADA2A_B-like_dom"/>
</dbReference>
<dbReference type="FunFam" id="3.30.60.90:FF:000013">
    <property type="entry name" value="Transcriptional adapter"/>
    <property type="match status" value="1"/>
</dbReference>
<evidence type="ECO:0000259" key="14">
    <source>
        <dbReference type="PROSITE" id="PS50934"/>
    </source>
</evidence>
<dbReference type="SUPFAM" id="SSF46689">
    <property type="entry name" value="Homeodomain-like"/>
    <property type="match status" value="2"/>
</dbReference>
<keyword evidence="7 9" id="KW-0804">Transcription</keyword>
<feature type="compositionally biased region" description="Polar residues" evidence="11">
    <location>
        <begin position="423"/>
        <end position="443"/>
    </location>
</feature>
<dbReference type="Pfam" id="PF25299">
    <property type="entry name" value="ZZ_ADA2"/>
    <property type="match status" value="1"/>
</dbReference>
<dbReference type="Gene3D" id="1.10.10.10">
    <property type="entry name" value="Winged helix-like DNA-binding domain superfamily/Winged helix DNA-binding domain"/>
    <property type="match status" value="1"/>
</dbReference>
<feature type="region of interest" description="Disordered" evidence="11">
    <location>
        <begin position="423"/>
        <end position="452"/>
    </location>
</feature>
<dbReference type="EMBL" id="JAYMYR010000017">
    <property type="protein sequence ID" value="KAK7327262.1"/>
    <property type="molecule type" value="Genomic_DNA"/>
</dbReference>
<keyword evidence="2" id="KW-0479">Metal-binding</keyword>
<keyword evidence="5 9" id="KW-0805">Transcription regulation</keyword>
<keyword evidence="6" id="KW-0238">DNA-binding</keyword>
<dbReference type="PANTHER" id="PTHR12374:SF20">
    <property type="entry name" value="TRANSCRIPTIONAL ADAPTER 2-ALPHA"/>
    <property type="match status" value="1"/>
</dbReference>
<dbReference type="GO" id="GO:0008270">
    <property type="term" value="F:zinc ion binding"/>
    <property type="evidence" value="ECO:0007669"/>
    <property type="project" value="UniProtKB-KW"/>
</dbReference>
<dbReference type="FunFam" id="1.10.10.10:FF:000087">
    <property type="entry name" value="Transcriptional adapter 2"/>
    <property type="match status" value="1"/>
</dbReference>
<evidence type="ECO:0000256" key="10">
    <source>
        <dbReference type="PROSITE-ProRule" id="PRU00228"/>
    </source>
</evidence>
<protein>
    <recommendedName>
        <fullName evidence="9">Transcriptional adapter</fullName>
    </recommendedName>
</protein>
<dbReference type="InterPro" id="IPR009057">
    <property type="entry name" value="Homeodomain-like_sf"/>
</dbReference>
<feature type="domain" description="SANT" evidence="15">
    <location>
        <begin position="103"/>
        <end position="155"/>
    </location>
</feature>
<dbReference type="GO" id="GO:0006338">
    <property type="term" value="P:chromatin remodeling"/>
    <property type="evidence" value="ECO:0007669"/>
    <property type="project" value="TreeGrafter"/>
</dbReference>
<dbReference type="SUPFAM" id="SSF57850">
    <property type="entry name" value="RING/U-box"/>
    <property type="match status" value="1"/>
</dbReference>
<evidence type="ECO:0000259" key="13">
    <source>
        <dbReference type="PROSITE" id="PS50135"/>
    </source>
</evidence>
<dbReference type="PROSITE" id="PS50934">
    <property type="entry name" value="SWIRM"/>
    <property type="match status" value="1"/>
</dbReference>
<dbReference type="InterPro" id="IPR001005">
    <property type="entry name" value="SANT/Myb"/>
</dbReference>
<name>A0AAN9L359_PHACN</name>
<accession>A0AAN9L359</accession>
<dbReference type="GO" id="GO:0003713">
    <property type="term" value="F:transcription coactivator activity"/>
    <property type="evidence" value="ECO:0007669"/>
    <property type="project" value="InterPro"/>
</dbReference>
<dbReference type="AlphaFoldDB" id="A0AAN9L359"/>
<evidence type="ECO:0000256" key="4">
    <source>
        <dbReference type="ARBA" id="ARBA00022833"/>
    </source>
</evidence>
<dbReference type="InterPro" id="IPR007526">
    <property type="entry name" value="SWIRM"/>
</dbReference>
<dbReference type="Gene3D" id="1.10.10.60">
    <property type="entry name" value="Homeodomain-like"/>
    <property type="match status" value="1"/>
</dbReference>
<keyword evidence="4" id="KW-0862">Zinc</keyword>
<evidence type="ECO:0000313" key="17">
    <source>
        <dbReference type="Proteomes" id="UP001374584"/>
    </source>
</evidence>
<evidence type="ECO:0000256" key="3">
    <source>
        <dbReference type="ARBA" id="ARBA00022771"/>
    </source>
</evidence>
<reference evidence="16 17" key="1">
    <citation type="submission" date="2024-01" db="EMBL/GenBank/DDBJ databases">
        <title>The genomes of 5 underutilized Papilionoideae crops provide insights into root nodulation and disease resistanc.</title>
        <authorList>
            <person name="Jiang F."/>
        </authorList>
    </citation>
    <scope>NUCLEOTIDE SEQUENCE [LARGE SCALE GENOMIC DNA]</scope>
    <source>
        <strain evidence="16">JINMINGXINNONG_FW02</strain>
        <tissue evidence="16">Leaves</tissue>
    </source>
</reference>
<dbReference type="GO" id="GO:0003677">
    <property type="term" value="F:DNA binding"/>
    <property type="evidence" value="ECO:0007669"/>
    <property type="project" value="UniProtKB-KW"/>
</dbReference>
<comment type="subcellular location">
    <subcellularLocation>
        <location evidence="1 9">Nucleus</location>
    </subcellularLocation>
</comment>
<dbReference type="InterPro" id="IPR043145">
    <property type="entry name" value="Znf_ZZ_sf"/>
</dbReference>
<dbReference type="PROSITE" id="PS50090">
    <property type="entry name" value="MYB_LIKE"/>
    <property type="match status" value="1"/>
</dbReference>
<dbReference type="PROSITE" id="PS50135">
    <property type="entry name" value="ZF_ZZ_2"/>
    <property type="match status" value="1"/>
</dbReference>
<feature type="compositionally biased region" description="Basic and acidic residues" evidence="11">
    <location>
        <begin position="245"/>
        <end position="272"/>
    </location>
</feature>
<dbReference type="SMART" id="SM00717">
    <property type="entry name" value="SANT"/>
    <property type="match status" value="1"/>
</dbReference>
<dbReference type="PROSITE" id="PS01357">
    <property type="entry name" value="ZF_ZZ_1"/>
    <property type="match status" value="1"/>
</dbReference>
<evidence type="ECO:0000313" key="16">
    <source>
        <dbReference type="EMBL" id="KAK7327262.1"/>
    </source>
</evidence>
<dbReference type="InterPro" id="IPR016827">
    <property type="entry name" value="Ada2/TADA2"/>
</dbReference>
<evidence type="ECO:0000259" key="12">
    <source>
        <dbReference type="PROSITE" id="PS50090"/>
    </source>
</evidence>
<sequence length="561" mass="63508">MGRCRAASGLADDDPNLRLKRKKAAQSTENSETLPTGQGIANSKVSLYHCNYCNKDISGRIRIKCAVCQDFDLCIECFSVGAEVTPHKCNHPYRIMDNLSFPLICPDWNADEEMLLLEAIEMYGFGNGNEVAEYVGTKSKSQCIDHYNAVYMNSPCFPLPDLSHVMGKSRDELFAMVKGHEARKEFSPTAELMLKEEAPFSDVVSYEETKKAEINNQAISRLTSACGKSYSSTIKKASNLSQSNDEVKVEGESQADRSVGEKKPKLSGEDRPSITELSGYSFKREEFDVEYDNDAELVLADMEFKNTDTEAEHQMKLHVLHIYSKRLDERKRRKHFILERELLYPDPFEKSLLPEELQICQHYKVFMRFHSKEEHQDFLKNIIEEHRLVKRIKDLQEARIAGCVTAGDAYQFIKEKRTKEAESSSCKESGQIGTSAKTLQRPNNLKGEVDISPRGLQKGTAALFADSNDSSTAIQAITRSLEEWDISAFAGAEFLSESEKKLCNEIRILPSHYLNMQQTMSLEISKGSVTKKSDAHKFFKVEPSKVDRVYDMLVQKGILQT</sequence>
<feature type="compositionally biased region" description="Polar residues" evidence="11">
    <location>
        <begin position="25"/>
        <end position="37"/>
    </location>
</feature>
<dbReference type="Gene3D" id="3.30.60.90">
    <property type="match status" value="1"/>
</dbReference>
<dbReference type="PIRSF" id="PIRSF025024">
    <property type="entry name" value="Transcriptional_adaptor_2"/>
    <property type="match status" value="1"/>
</dbReference>
<evidence type="ECO:0000256" key="5">
    <source>
        <dbReference type="ARBA" id="ARBA00023015"/>
    </source>
</evidence>
<keyword evidence="8 9" id="KW-0539">Nucleus</keyword>
<evidence type="ECO:0000256" key="11">
    <source>
        <dbReference type="SAM" id="MobiDB-lite"/>
    </source>
</evidence>
<evidence type="ECO:0000256" key="6">
    <source>
        <dbReference type="ARBA" id="ARBA00023125"/>
    </source>
</evidence>
<gene>
    <name evidence="16" type="ORF">VNO80_31628</name>
</gene>
<dbReference type="CDD" id="cd00167">
    <property type="entry name" value="SANT"/>
    <property type="match status" value="1"/>
</dbReference>
<keyword evidence="3 10" id="KW-0863">Zinc-finger</keyword>
<evidence type="ECO:0000256" key="2">
    <source>
        <dbReference type="ARBA" id="ARBA00022723"/>
    </source>
</evidence>
<dbReference type="GO" id="GO:0005634">
    <property type="term" value="C:nucleus"/>
    <property type="evidence" value="ECO:0007669"/>
    <property type="project" value="UniProtKB-SubCell"/>
</dbReference>
<proteinExistence type="predicted"/>
<comment type="caution">
    <text evidence="16">The sequence shown here is derived from an EMBL/GenBank/DDBJ whole genome shotgun (WGS) entry which is preliminary data.</text>
</comment>
<evidence type="ECO:0000256" key="8">
    <source>
        <dbReference type="ARBA" id="ARBA00023242"/>
    </source>
</evidence>
<feature type="region of interest" description="Disordered" evidence="11">
    <location>
        <begin position="1"/>
        <end position="37"/>
    </location>
</feature>
<dbReference type="PROSITE" id="PS51293">
    <property type="entry name" value="SANT"/>
    <property type="match status" value="1"/>
</dbReference>
<dbReference type="PANTHER" id="PTHR12374">
    <property type="entry name" value="TRANSCRIPTIONAL ADAPTOR 2 ADA2 -RELATED"/>
    <property type="match status" value="1"/>
</dbReference>
<dbReference type="InterPro" id="IPR036388">
    <property type="entry name" value="WH-like_DNA-bd_sf"/>
</dbReference>
<evidence type="ECO:0000259" key="15">
    <source>
        <dbReference type="PROSITE" id="PS51293"/>
    </source>
</evidence>
<evidence type="ECO:0000256" key="7">
    <source>
        <dbReference type="ARBA" id="ARBA00023163"/>
    </source>
</evidence>
<dbReference type="InterPro" id="IPR041983">
    <property type="entry name" value="ADA2-like_ZZ"/>
</dbReference>
<dbReference type="GO" id="GO:0003682">
    <property type="term" value="F:chromatin binding"/>
    <property type="evidence" value="ECO:0007669"/>
    <property type="project" value="TreeGrafter"/>
</dbReference>
<dbReference type="Proteomes" id="UP001374584">
    <property type="component" value="Unassembled WGS sequence"/>
</dbReference>
<feature type="domain" description="SWIRM" evidence="14">
    <location>
        <begin position="475"/>
        <end position="561"/>
    </location>
</feature>
<dbReference type="CDD" id="cd02335">
    <property type="entry name" value="ZZ_ADA2"/>
    <property type="match status" value="1"/>
</dbReference>
<dbReference type="SMART" id="SM00291">
    <property type="entry name" value="ZnF_ZZ"/>
    <property type="match status" value="1"/>
</dbReference>
<dbReference type="FunFam" id="1.10.10.60:FF:000115">
    <property type="entry name" value="Transcriptional adapter 2"/>
    <property type="match status" value="1"/>
</dbReference>
<organism evidence="16 17">
    <name type="scientific">Phaseolus coccineus</name>
    <name type="common">Scarlet runner bean</name>
    <name type="synonym">Phaseolus multiflorus</name>
    <dbReference type="NCBI Taxonomy" id="3886"/>
    <lineage>
        <taxon>Eukaryota</taxon>
        <taxon>Viridiplantae</taxon>
        <taxon>Streptophyta</taxon>
        <taxon>Embryophyta</taxon>
        <taxon>Tracheophyta</taxon>
        <taxon>Spermatophyta</taxon>
        <taxon>Magnoliopsida</taxon>
        <taxon>eudicotyledons</taxon>
        <taxon>Gunneridae</taxon>
        <taxon>Pentapetalae</taxon>
        <taxon>rosids</taxon>
        <taxon>fabids</taxon>
        <taxon>Fabales</taxon>
        <taxon>Fabaceae</taxon>
        <taxon>Papilionoideae</taxon>
        <taxon>50 kb inversion clade</taxon>
        <taxon>NPAAA clade</taxon>
        <taxon>indigoferoid/millettioid clade</taxon>
        <taxon>Phaseoleae</taxon>
        <taxon>Phaseolus</taxon>
    </lineage>
</organism>
<dbReference type="InterPro" id="IPR000433">
    <property type="entry name" value="Znf_ZZ"/>
</dbReference>
<keyword evidence="17" id="KW-1185">Reference proteome</keyword>
<feature type="region of interest" description="Disordered" evidence="11">
    <location>
        <begin position="240"/>
        <end position="272"/>
    </location>
</feature>
<dbReference type="Pfam" id="PF00249">
    <property type="entry name" value="Myb_DNA-binding"/>
    <property type="match status" value="1"/>
</dbReference>
<dbReference type="Pfam" id="PF22941">
    <property type="entry name" value="TADA2A-like_3rd"/>
    <property type="match status" value="1"/>
</dbReference>
<evidence type="ECO:0000256" key="9">
    <source>
        <dbReference type="PIRNR" id="PIRNR025024"/>
    </source>
</evidence>
<feature type="domain" description="ZZ-type" evidence="13">
    <location>
        <begin position="45"/>
        <end position="101"/>
    </location>
</feature>
<feature type="domain" description="Myb-like" evidence="12">
    <location>
        <begin position="108"/>
        <end position="151"/>
    </location>
</feature>
<dbReference type="InterPro" id="IPR017884">
    <property type="entry name" value="SANT_dom"/>
</dbReference>